<gene>
    <name evidence="1" type="ORF">H0I39_03370</name>
</gene>
<protein>
    <submittedName>
        <fullName evidence="1">Uncharacterized protein</fullName>
    </submittedName>
</protein>
<evidence type="ECO:0000313" key="1">
    <source>
        <dbReference type="EMBL" id="NZA01046.1"/>
    </source>
</evidence>
<proteinExistence type="predicted"/>
<reference evidence="1 2" key="1">
    <citation type="submission" date="2020-07" db="EMBL/GenBank/DDBJ databases">
        <authorList>
            <person name="Maaloum M."/>
        </authorList>
    </citation>
    <scope>NUCLEOTIDE SEQUENCE [LARGE SCALE GENOMIC DNA]</scope>
    <source>
        <strain evidence="1 2">GCS-AN-3</strain>
    </source>
</reference>
<accession>A0A853IL05</accession>
<dbReference type="Proteomes" id="UP000589716">
    <property type="component" value="Unassembled WGS sequence"/>
</dbReference>
<dbReference type="EMBL" id="JACCKX010000001">
    <property type="protein sequence ID" value="NZA01046.1"/>
    <property type="molecule type" value="Genomic_DNA"/>
</dbReference>
<keyword evidence="2" id="KW-1185">Reference proteome</keyword>
<name>A0A853IL05_9BURK</name>
<sequence>MVNSIDAEQVMVRSPVAAQAYMTQVLLALNSAPATTLVETHGNVRHEVDILLYLAQGLGQTYDVAGEDVTLRVAMRVGRLLPPGDLPMLLDCVLDYVPASFSVLLYEFVVAGRDTAST</sequence>
<dbReference type="AlphaFoldDB" id="A0A853IL05"/>
<dbReference type="RefSeq" id="WP_180549557.1">
    <property type="nucleotide sequence ID" value="NZ_JACCKX010000001.1"/>
</dbReference>
<evidence type="ECO:0000313" key="2">
    <source>
        <dbReference type="Proteomes" id="UP000589716"/>
    </source>
</evidence>
<organism evidence="1 2">
    <name type="scientific">Ottowia beijingensis</name>
    <dbReference type="NCBI Taxonomy" id="1207057"/>
    <lineage>
        <taxon>Bacteria</taxon>
        <taxon>Pseudomonadati</taxon>
        <taxon>Pseudomonadota</taxon>
        <taxon>Betaproteobacteria</taxon>
        <taxon>Burkholderiales</taxon>
        <taxon>Comamonadaceae</taxon>
        <taxon>Ottowia</taxon>
    </lineage>
</organism>
<comment type="caution">
    <text evidence="1">The sequence shown here is derived from an EMBL/GenBank/DDBJ whole genome shotgun (WGS) entry which is preliminary data.</text>
</comment>